<dbReference type="Gene3D" id="3.40.50.300">
    <property type="entry name" value="P-loop containing nucleotide triphosphate hydrolases"/>
    <property type="match status" value="1"/>
</dbReference>
<dbReference type="Proteomes" id="UP001183410">
    <property type="component" value="Unassembled WGS sequence"/>
</dbReference>
<dbReference type="SUPFAM" id="SSF52540">
    <property type="entry name" value="P-loop containing nucleoside triphosphate hydrolases"/>
    <property type="match status" value="1"/>
</dbReference>
<sequence length="221" mass="24811">MNQTVADPAFPRVRDLRHDPDEGPLSLIWPVGHRVVVSGLPGCGKSTLMGRATGPDGTGRGLVTVDSQEVRERWDARLGHRLPYAAYRPLVRVAHYLRLWLALRRPAAVLVHDCGRLSWVRGWLAWHARRQRQPYHLLLFDVPPERALAGQRRRGRSVSRYAFRRHRRALARLLARVEAGRLPPGCGSVVLIDGRVAARTQLRFAADTDAPSGAFPLVDRV</sequence>
<accession>A0ABU2JN10</accession>
<dbReference type="EMBL" id="JAVREO010000004">
    <property type="protein sequence ID" value="MDT0266371.1"/>
    <property type="molecule type" value="Genomic_DNA"/>
</dbReference>
<comment type="caution">
    <text evidence="1">The sequence shown here is derived from an EMBL/GenBank/DDBJ whole genome shotgun (WGS) entry which is preliminary data.</text>
</comment>
<dbReference type="RefSeq" id="WP_311666389.1">
    <property type="nucleotide sequence ID" value="NZ_JAVREO010000004.1"/>
</dbReference>
<protein>
    <submittedName>
        <fullName evidence="1">AAA family ATPase</fullName>
    </submittedName>
</protein>
<evidence type="ECO:0000313" key="2">
    <source>
        <dbReference type="Proteomes" id="UP001183410"/>
    </source>
</evidence>
<dbReference type="Pfam" id="PF13671">
    <property type="entry name" value="AAA_33"/>
    <property type="match status" value="1"/>
</dbReference>
<evidence type="ECO:0000313" key="1">
    <source>
        <dbReference type="EMBL" id="MDT0266371.1"/>
    </source>
</evidence>
<gene>
    <name evidence="1" type="ORF">RM844_08690</name>
</gene>
<proteinExistence type="predicted"/>
<keyword evidence="2" id="KW-1185">Reference proteome</keyword>
<name>A0ABU2JN10_9ACTN</name>
<dbReference type="InterPro" id="IPR027417">
    <property type="entry name" value="P-loop_NTPase"/>
</dbReference>
<reference evidence="2" key="1">
    <citation type="submission" date="2023-07" db="EMBL/GenBank/DDBJ databases">
        <title>30 novel species of actinomycetes from the DSMZ collection.</title>
        <authorList>
            <person name="Nouioui I."/>
        </authorList>
    </citation>
    <scope>NUCLEOTIDE SEQUENCE [LARGE SCALE GENOMIC DNA]</scope>
    <source>
        <strain evidence="2">DSM 44915</strain>
    </source>
</reference>
<organism evidence="1 2">
    <name type="scientific">Streptomyces chisholmiae</name>
    <dbReference type="NCBI Taxonomy" id="3075540"/>
    <lineage>
        <taxon>Bacteria</taxon>
        <taxon>Bacillati</taxon>
        <taxon>Actinomycetota</taxon>
        <taxon>Actinomycetes</taxon>
        <taxon>Kitasatosporales</taxon>
        <taxon>Streptomycetaceae</taxon>
        <taxon>Streptomyces</taxon>
    </lineage>
</organism>